<dbReference type="InterPro" id="IPR005119">
    <property type="entry name" value="LysR_subst-bd"/>
</dbReference>
<proteinExistence type="inferred from homology"/>
<dbReference type="EMBL" id="QYUL01000002">
    <property type="protein sequence ID" value="RJF81067.1"/>
    <property type="molecule type" value="Genomic_DNA"/>
</dbReference>
<organism evidence="6 7">
    <name type="scientific">Azospirillum cavernae</name>
    <dbReference type="NCBI Taxonomy" id="2320860"/>
    <lineage>
        <taxon>Bacteria</taxon>
        <taxon>Pseudomonadati</taxon>
        <taxon>Pseudomonadota</taxon>
        <taxon>Alphaproteobacteria</taxon>
        <taxon>Rhodospirillales</taxon>
        <taxon>Azospirillaceae</taxon>
        <taxon>Azospirillum</taxon>
    </lineage>
</organism>
<accession>A0A418VV81</accession>
<keyword evidence="3" id="KW-0238">DNA-binding</keyword>
<dbReference type="Gene3D" id="3.40.190.10">
    <property type="entry name" value="Periplasmic binding protein-like II"/>
    <property type="match status" value="2"/>
</dbReference>
<keyword evidence="4" id="KW-0804">Transcription</keyword>
<dbReference type="InterPro" id="IPR036388">
    <property type="entry name" value="WH-like_DNA-bd_sf"/>
</dbReference>
<dbReference type="SUPFAM" id="SSF46785">
    <property type="entry name" value="Winged helix' DNA-binding domain"/>
    <property type="match status" value="1"/>
</dbReference>
<evidence type="ECO:0000259" key="5">
    <source>
        <dbReference type="PROSITE" id="PS50931"/>
    </source>
</evidence>
<reference evidence="6 7" key="1">
    <citation type="submission" date="2018-09" db="EMBL/GenBank/DDBJ databases">
        <authorList>
            <person name="Zhu H."/>
        </authorList>
    </citation>
    <scope>NUCLEOTIDE SEQUENCE [LARGE SCALE GENOMIC DNA]</scope>
    <source>
        <strain evidence="6 7">K2W22B-5</strain>
    </source>
</reference>
<evidence type="ECO:0000256" key="3">
    <source>
        <dbReference type="ARBA" id="ARBA00023125"/>
    </source>
</evidence>
<dbReference type="Gene3D" id="1.10.10.10">
    <property type="entry name" value="Winged helix-like DNA-binding domain superfamily/Winged helix DNA-binding domain"/>
    <property type="match status" value="1"/>
</dbReference>
<protein>
    <submittedName>
        <fullName evidence="6">LysR family transcriptional regulator</fullName>
    </submittedName>
</protein>
<evidence type="ECO:0000313" key="7">
    <source>
        <dbReference type="Proteomes" id="UP000283458"/>
    </source>
</evidence>
<dbReference type="PRINTS" id="PR00039">
    <property type="entry name" value="HTHLYSR"/>
</dbReference>
<feature type="domain" description="HTH lysR-type" evidence="5">
    <location>
        <begin position="1"/>
        <end position="58"/>
    </location>
</feature>
<dbReference type="InterPro" id="IPR000847">
    <property type="entry name" value="LysR_HTH_N"/>
</dbReference>
<evidence type="ECO:0000256" key="2">
    <source>
        <dbReference type="ARBA" id="ARBA00023015"/>
    </source>
</evidence>
<keyword evidence="7" id="KW-1185">Reference proteome</keyword>
<dbReference type="GO" id="GO:0000976">
    <property type="term" value="F:transcription cis-regulatory region binding"/>
    <property type="evidence" value="ECO:0007669"/>
    <property type="project" value="TreeGrafter"/>
</dbReference>
<sequence>MDHQLLRAFVTIAREGNLTRAAERLCVSQPALSLQLKKLHEQIGHALFERTAHGMRLSEAGRQLLPAAERALSALAEFRGVADGLSGAVAGRLRIGTIVDPEFLRLGPFLKRLVERHPRLTTDLSHGMSGAVAREIVAGRLDVGYTLGAPGLPEHAERCAVTPLAVFAYRVVAPPGWGERVRGRGWRELAALPWIGTPPDSAHHRLTTRAFEREGVRPQIVAQVDLEASMLDLVRSGIGLSLARDSLALRAAHADGVALADAVSVEASLGFLCLKERRHESAIAAAHAVMADVWSDGPWKTLD</sequence>
<evidence type="ECO:0000256" key="1">
    <source>
        <dbReference type="ARBA" id="ARBA00009437"/>
    </source>
</evidence>
<comment type="similarity">
    <text evidence="1">Belongs to the LysR transcriptional regulatory family.</text>
</comment>
<keyword evidence="2" id="KW-0805">Transcription regulation</keyword>
<dbReference type="CDD" id="cd05466">
    <property type="entry name" value="PBP2_LTTR_substrate"/>
    <property type="match status" value="1"/>
</dbReference>
<evidence type="ECO:0000313" key="6">
    <source>
        <dbReference type="EMBL" id="RJF81067.1"/>
    </source>
</evidence>
<dbReference type="GO" id="GO:0003700">
    <property type="term" value="F:DNA-binding transcription factor activity"/>
    <property type="evidence" value="ECO:0007669"/>
    <property type="project" value="InterPro"/>
</dbReference>
<dbReference type="InterPro" id="IPR036390">
    <property type="entry name" value="WH_DNA-bd_sf"/>
</dbReference>
<dbReference type="OrthoDB" id="9803735at2"/>
<dbReference type="FunFam" id="1.10.10.10:FF:000001">
    <property type="entry name" value="LysR family transcriptional regulator"/>
    <property type="match status" value="1"/>
</dbReference>
<dbReference type="PROSITE" id="PS50931">
    <property type="entry name" value="HTH_LYSR"/>
    <property type="match status" value="1"/>
</dbReference>
<dbReference type="Pfam" id="PF03466">
    <property type="entry name" value="LysR_substrate"/>
    <property type="match status" value="1"/>
</dbReference>
<gene>
    <name evidence="6" type="ORF">D3877_12640</name>
</gene>
<dbReference type="Proteomes" id="UP000283458">
    <property type="component" value="Unassembled WGS sequence"/>
</dbReference>
<dbReference type="PANTHER" id="PTHR30126:SF40">
    <property type="entry name" value="HTH-TYPE TRANSCRIPTIONAL REGULATOR GLTR"/>
    <property type="match status" value="1"/>
</dbReference>
<name>A0A418VV81_9PROT</name>
<dbReference type="AlphaFoldDB" id="A0A418VV81"/>
<dbReference type="Pfam" id="PF00126">
    <property type="entry name" value="HTH_1"/>
    <property type="match status" value="1"/>
</dbReference>
<dbReference type="PANTHER" id="PTHR30126">
    <property type="entry name" value="HTH-TYPE TRANSCRIPTIONAL REGULATOR"/>
    <property type="match status" value="1"/>
</dbReference>
<evidence type="ECO:0000256" key="4">
    <source>
        <dbReference type="ARBA" id="ARBA00023163"/>
    </source>
</evidence>
<dbReference type="SUPFAM" id="SSF53850">
    <property type="entry name" value="Periplasmic binding protein-like II"/>
    <property type="match status" value="1"/>
</dbReference>
<comment type="caution">
    <text evidence="6">The sequence shown here is derived from an EMBL/GenBank/DDBJ whole genome shotgun (WGS) entry which is preliminary data.</text>
</comment>